<dbReference type="SUPFAM" id="SSF46689">
    <property type="entry name" value="Homeodomain-like"/>
    <property type="match status" value="1"/>
</dbReference>
<dbReference type="RefSeq" id="WP_040822347.1">
    <property type="nucleotide sequence ID" value="NZ_JBIAQY010000015.1"/>
</dbReference>
<dbReference type="InterPro" id="IPR011075">
    <property type="entry name" value="TetR_C"/>
</dbReference>
<evidence type="ECO:0000313" key="6">
    <source>
        <dbReference type="Proteomes" id="UP001601992"/>
    </source>
</evidence>
<dbReference type="InterPro" id="IPR036271">
    <property type="entry name" value="Tet_transcr_reg_TetR-rel_C_sf"/>
</dbReference>
<dbReference type="PANTHER" id="PTHR47506">
    <property type="entry name" value="TRANSCRIPTIONAL REGULATORY PROTEIN"/>
    <property type="match status" value="1"/>
</dbReference>
<comment type="caution">
    <text evidence="5">The sequence shown here is derived from an EMBL/GenBank/DDBJ whole genome shotgun (WGS) entry which is preliminary data.</text>
</comment>
<dbReference type="EMBL" id="JBIAQY010000015">
    <property type="protein sequence ID" value="MFF3572838.1"/>
    <property type="molecule type" value="Genomic_DNA"/>
</dbReference>
<reference evidence="5 6" key="1">
    <citation type="submission" date="2024-10" db="EMBL/GenBank/DDBJ databases">
        <title>The Natural Products Discovery Center: Release of the First 8490 Sequenced Strains for Exploring Actinobacteria Biosynthetic Diversity.</title>
        <authorList>
            <person name="Kalkreuter E."/>
            <person name="Kautsar S.A."/>
            <person name="Yang D."/>
            <person name="Bader C.D."/>
            <person name="Teijaro C.N."/>
            <person name="Fluegel L."/>
            <person name="Davis C.M."/>
            <person name="Simpson J.R."/>
            <person name="Lauterbach L."/>
            <person name="Steele A.D."/>
            <person name="Gui C."/>
            <person name="Meng S."/>
            <person name="Li G."/>
            <person name="Viehrig K."/>
            <person name="Ye F."/>
            <person name="Su P."/>
            <person name="Kiefer A.F."/>
            <person name="Nichols A."/>
            <person name="Cepeda A.J."/>
            <person name="Yan W."/>
            <person name="Fan B."/>
            <person name="Jiang Y."/>
            <person name="Adhikari A."/>
            <person name="Zheng C.-J."/>
            <person name="Schuster L."/>
            <person name="Cowan T.M."/>
            <person name="Smanski M.J."/>
            <person name="Chevrette M.G."/>
            <person name="De Carvalho L.P.S."/>
            <person name="Shen B."/>
        </authorList>
    </citation>
    <scope>NUCLEOTIDE SEQUENCE [LARGE SCALE GENOMIC DNA]</scope>
    <source>
        <strain evidence="5 6">NPDC002593</strain>
    </source>
</reference>
<dbReference type="SUPFAM" id="SSF48498">
    <property type="entry name" value="Tetracyclin repressor-like, C-terminal domain"/>
    <property type="match status" value="1"/>
</dbReference>
<evidence type="ECO:0000259" key="4">
    <source>
        <dbReference type="Pfam" id="PF16925"/>
    </source>
</evidence>
<evidence type="ECO:0000256" key="3">
    <source>
        <dbReference type="SAM" id="MobiDB-lite"/>
    </source>
</evidence>
<dbReference type="Gene3D" id="1.10.10.60">
    <property type="entry name" value="Homeodomain-like"/>
    <property type="match status" value="1"/>
</dbReference>
<evidence type="ECO:0000313" key="5">
    <source>
        <dbReference type="EMBL" id="MFF3572838.1"/>
    </source>
</evidence>
<protein>
    <submittedName>
        <fullName evidence="5">TetR/AcrR family transcriptional regulator</fullName>
    </submittedName>
</protein>
<proteinExistence type="predicted"/>
<keyword evidence="1" id="KW-0805">Transcription regulation</keyword>
<evidence type="ECO:0000256" key="2">
    <source>
        <dbReference type="ARBA" id="ARBA00023163"/>
    </source>
</evidence>
<feature type="domain" description="Tetracyclin repressor-like C-terminal" evidence="4">
    <location>
        <begin position="95"/>
        <end position="195"/>
    </location>
</feature>
<dbReference type="InterPro" id="IPR009057">
    <property type="entry name" value="Homeodomain-like_sf"/>
</dbReference>
<dbReference type="PANTHER" id="PTHR47506:SF6">
    <property type="entry name" value="HTH-TYPE TRANSCRIPTIONAL REPRESSOR NEMR"/>
    <property type="match status" value="1"/>
</dbReference>
<evidence type="ECO:0000256" key="1">
    <source>
        <dbReference type="ARBA" id="ARBA00023015"/>
    </source>
</evidence>
<keyword evidence="6" id="KW-1185">Reference proteome</keyword>
<sequence length="215" mass="23711">MTEHAPPQPDSNSDRRRLRGARSRQIITRHAVDVASLDGLGWLSFGRLADDLEISKAGIQTLFGTKQNLQLSTVDTARTVFIDAVIRPAQRASEGAPRLRALLEHWIAYVAEPLFPGGCFWNANLPEFDSRPGPVRDALMRQRRAWLDILAGQIERAAAAYPPPGIDVGLTVFQLDAALNATNTALRLDESDSVEKLRRVIDGLLPPNPMSENGW</sequence>
<dbReference type="Pfam" id="PF16925">
    <property type="entry name" value="TetR_C_13"/>
    <property type="match status" value="1"/>
</dbReference>
<name>A0ABW6S974_9NOCA</name>
<keyword evidence="2" id="KW-0804">Transcription</keyword>
<organism evidence="5 6">
    <name type="scientific">Nocardia jiangxiensis</name>
    <dbReference type="NCBI Taxonomy" id="282685"/>
    <lineage>
        <taxon>Bacteria</taxon>
        <taxon>Bacillati</taxon>
        <taxon>Actinomycetota</taxon>
        <taxon>Actinomycetes</taxon>
        <taxon>Mycobacteriales</taxon>
        <taxon>Nocardiaceae</taxon>
        <taxon>Nocardia</taxon>
    </lineage>
</organism>
<dbReference type="Gene3D" id="1.10.357.10">
    <property type="entry name" value="Tetracycline Repressor, domain 2"/>
    <property type="match status" value="1"/>
</dbReference>
<gene>
    <name evidence="5" type="ORF">ACFYXQ_34240</name>
</gene>
<accession>A0ABW6S974</accession>
<feature type="region of interest" description="Disordered" evidence="3">
    <location>
        <begin position="1"/>
        <end position="20"/>
    </location>
</feature>
<dbReference type="Proteomes" id="UP001601992">
    <property type="component" value="Unassembled WGS sequence"/>
</dbReference>